<comment type="caution">
    <text evidence="11">The sequence shown here is derived from an EMBL/GenBank/DDBJ whole genome shotgun (WGS) entry which is preliminary data.</text>
</comment>
<dbReference type="Gene3D" id="1.10.340.70">
    <property type="match status" value="1"/>
</dbReference>
<keyword evidence="7" id="KW-0175">Coiled coil</keyword>
<dbReference type="InterPro" id="IPR009081">
    <property type="entry name" value="PP-bd_ACP"/>
</dbReference>
<dbReference type="Gene3D" id="3.90.180.10">
    <property type="entry name" value="Medium-chain alcohol dehydrogenases, catalytic domain"/>
    <property type="match status" value="1"/>
</dbReference>
<dbReference type="Gene3D" id="3.40.50.1820">
    <property type="entry name" value="alpha/beta hydrolase"/>
    <property type="match status" value="1"/>
</dbReference>
<dbReference type="GO" id="GO:0016491">
    <property type="term" value="F:oxidoreductase activity"/>
    <property type="evidence" value="ECO:0007669"/>
    <property type="project" value="InterPro"/>
</dbReference>
<accession>A0AAV8Y4U7</accession>
<dbReference type="PANTHER" id="PTHR43775">
    <property type="entry name" value="FATTY ACID SYNTHASE"/>
    <property type="match status" value="1"/>
</dbReference>
<keyword evidence="3" id="KW-0597">Phosphoprotein</keyword>
<keyword evidence="4" id="KW-0808">Transferase</keyword>
<dbReference type="GO" id="GO:0016297">
    <property type="term" value="F:fatty acyl-[ACP] hydrolase activity"/>
    <property type="evidence" value="ECO:0007669"/>
    <property type="project" value="UniProtKB-EC"/>
</dbReference>
<dbReference type="FunFam" id="3.40.50.720:FF:000209">
    <property type="entry name" value="Polyketide synthase Pks12"/>
    <property type="match status" value="1"/>
</dbReference>
<dbReference type="Pfam" id="PF00975">
    <property type="entry name" value="Thioesterase"/>
    <property type="match status" value="1"/>
</dbReference>
<reference evidence="11" key="1">
    <citation type="journal article" date="2023" name="Insect Mol. Biol.">
        <title>Genome sequencing provides insights into the evolution of gene families encoding plant cell wall-degrading enzymes in longhorned beetles.</title>
        <authorList>
            <person name="Shin N.R."/>
            <person name="Okamura Y."/>
            <person name="Kirsch R."/>
            <person name="Pauchet Y."/>
        </authorList>
    </citation>
    <scope>NUCLEOTIDE SEQUENCE</scope>
    <source>
        <strain evidence="11">AMC_N1</strain>
    </source>
</reference>
<dbReference type="InterPro" id="IPR054465">
    <property type="entry name" value="Integrase_p58-like_C"/>
</dbReference>
<dbReference type="Gene3D" id="1.10.1200.10">
    <property type="entry name" value="ACP-like"/>
    <property type="match status" value="1"/>
</dbReference>
<dbReference type="GO" id="GO:0004190">
    <property type="term" value="F:aspartic-type endopeptidase activity"/>
    <property type="evidence" value="ECO:0007669"/>
    <property type="project" value="InterPro"/>
</dbReference>
<dbReference type="InterPro" id="IPR001995">
    <property type="entry name" value="Peptidase_A2_cat"/>
</dbReference>
<evidence type="ECO:0000313" key="12">
    <source>
        <dbReference type="Proteomes" id="UP001162162"/>
    </source>
</evidence>
<dbReference type="GO" id="GO:0008270">
    <property type="term" value="F:zinc ion binding"/>
    <property type="evidence" value="ECO:0007669"/>
    <property type="project" value="UniProtKB-KW"/>
</dbReference>
<dbReference type="SMART" id="SM00343">
    <property type="entry name" value="ZnF_C2HC"/>
    <property type="match status" value="1"/>
</dbReference>
<keyword evidence="12" id="KW-1185">Reference proteome</keyword>
<keyword evidence="5" id="KW-0378">Hydrolase</keyword>
<evidence type="ECO:0000313" key="11">
    <source>
        <dbReference type="EMBL" id="KAJ8946528.1"/>
    </source>
</evidence>
<evidence type="ECO:0000256" key="4">
    <source>
        <dbReference type="ARBA" id="ARBA00022679"/>
    </source>
</evidence>
<dbReference type="Gene3D" id="3.40.50.720">
    <property type="entry name" value="NAD(P)-binding Rossmann-like Domain"/>
    <property type="match status" value="1"/>
</dbReference>
<feature type="region of interest" description="Disordered" evidence="8">
    <location>
        <begin position="1"/>
        <end position="125"/>
    </location>
</feature>
<dbReference type="InterPro" id="IPR036736">
    <property type="entry name" value="ACP-like_sf"/>
</dbReference>
<dbReference type="CDD" id="cd05195">
    <property type="entry name" value="enoyl_red"/>
    <property type="match status" value="1"/>
</dbReference>
<dbReference type="InterPro" id="IPR041588">
    <property type="entry name" value="Integrase_H2C2"/>
</dbReference>
<dbReference type="Pfam" id="PF08659">
    <property type="entry name" value="KR"/>
    <property type="match status" value="1"/>
</dbReference>
<feature type="compositionally biased region" description="Basic and acidic residues" evidence="8">
    <location>
        <begin position="443"/>
        <end position="464"/>
    </location>
</feature>
<dbReference type="Pfam" id="PF00550">
    <property type="entry name" value="PP-binding"/>
    <property type="match status" value="1"/>
</dbReference>
<dbReference type="PROSITE" id="PS50175">
    <property type="entry name" value="ASP_PROT_RETROV"/>
    <property type="match status" value="1"/>
</dbReference>
<dbReference type="InterPro" id="IPR057326">
    <property type="entry name" value="KR_dom"/>
</dbReference>
<dbReference type="InterPro" id="IPR036291">
    <property type="entry name" value="NAD(P)-bd_dom_sf"/>
</dbReference>
<feature type="region of interest" description="Disordered" evidence="8">
    <location>
        <begin position="429"/>
        <end position="469"/>
    </location>
</feature>
<proteinExistence type="predicted"/>
<evidence type="ECO:0000256" key="1">
    <source>
        <dbReference type="ARBA" id="ARBA00012480"/>
    </source>
</evidence>
<dbReference type="PANTHER" id="PTHR43775:SF23">
    <property type="entry name" value="FATTY ACID SYNTHASE 3"/>
    <property type="match status" value="1"/>
</dbReference>
<dbReference type="GO" id="GO:0004312">
    <property type="term" value="F:fatty acid synthase activity"/>
    <property type="evidence" value="ECO:0007669"/>
    <property type="project" value="TreeGrafter"/>
</dbReference>
<dbReference type="SMART" id="SM00822">
    <property type="entry name" value="PKS_KR"/>
    <property type="match status" value="1"/>
</dbReference>
<sequence length="1993" mass="227184">MKSDDWRMNDDGRRTVRRQKGERKSDDRRTNNDDERTVRRQNDDDRRTVRRQNDDDRRTVRRQKGERKSDGRRTNSDDRRTNGGDRRTVRRQKGERNSDGKRTNGGDRRTNDDDKRTETRRRGVGQKVNRIEKEFQENREEIERRLERRLEDTKRQVQKEILEKIEGLEHQLHRTSIADSGDCSTSPATPLQHSSLMHTERSVHKMLKPPTYDGQSSWSMYRRQFEAAAKANGWTPQEMATSLVISLRGQALEILQSIPEEQQNDYNRIVGALEIRYGHKYLRQVYQSQIKSRQQRSNESLQEYEADIERLIHLAYPQAPKEFLEQIGIQTFIDGLVDTEMQQALRLGRHTTISDALVAALEFKAAKEASRSYKSRVRQVKFDECQSLPETMEKIMRALDEIKQSNSPQKETRRCYNCGKIGHLQRFCRARSRSQSRTNSPDRQPDSRSRSRSPDKRNWREENGTPKTSFQITSKKFGKRQLVDARGRVSTTYTQCPKISVSKISSDERSLIVHGYLDDKWCSFVIDTGATRTILRPDILPKSSKELSRHVKLETATGELIPVHGELNVKIQLGSKIMYHRVLTADIRDDCILGLDILSKHGFVVDVKNKTIQIQNEEIVMAPKLQDYNKSRRIIVEEDIQIPQGSENIIIAKLDGNGLSTGIVEASERNDGLLVARSLIQMNNQIPVRIANISDKKIILKKNEVLGRCEPVERVVKCEEVNRAQLNQTKWIMNFKNPEGQVARWMERLQQYDFKIMHRSGKTHGNADTLSRRPCLEQKCRYCQKIETKESSYETCNELLMATTIEVEDEWSSEELKKSQKKDSDLKLIRNWLKNGVRPTWQEVSRYGTTIKGYWAQWSSLCLRDGLLHRKWESPDGVSAVYQLVLPKARIHQVLEELHSSPSGGHFGVTRTLARVRDRFYWVNCRRDVEEWCKRCDLCSAKKGPKTRSRGKMVQYLSGAPFERVAVDILGPLPHESTTYTPSMLTSGREMKLPTDLILGHPLEENQERSLPEFVENLRERLNRIHRFASEKLKMHSDKMKQRLDTTSTEIAFKPGDAVWLYAPKRTKGKSPKLQSNWEGPYTIIKKINDLVYRIQLSPRSKPKVVHLERLARGDRIMGLITNMALGTMVAADKYLLLKIPDSWTIADGATIMTLYGTLTYGLFIRGQLKRGESILIHSGTGGIGQAAIRLALHHGCTVFTTVGSQEKRDFIRKTYPKIKDSHIGNSRDISFEHMVHKGTNGRGVDMVVNSLAEDKLLASVRCLARGGRFIEIGKFDVALNTYINLQLLQRSASFHGVMLDQLFTERPFIKKRVMNLLEEGIENGTIKPLNKTIFKVDEVEQAFRYMASGKHTGKVLVQVRTPEEELIATPTPQKFSCMPRYLCDAAKTYIICGGLGGFGLELADWLVLRGAKNLILTSRKGITTGYQTLRIRIWRSYGTIVKISKADICTEAGCEQLLEEASELGPVDSIFNLAVVLSDAIFENQSPETFQTSFAPKAHATQYLDELTRKMCPDLRHFVVFSSVSCGRGNAGQTNYGMANSVMERLCEKRREDGYPALAIEWGAVGEVGLVAEMQEEHIEMEIGGTLQQRISNCLQVLDTLLAQKEAAIVSSMVVAEKRGGDAAAGNIVDSVINVLGLTDKNAISLHSTLPELGMDSMTGVEIKQTLEREYEIFITPKDIRSITLARLIEMHEEQSVANQAQNKKTENRFGFEMLFTTIGDVTESNLSYVRLKSKVEETSFAPKVLIFPGIEGIASYYQSLSSQLDAHVICLQYSSDSEEETIADMANAVIPCIEQQVTKEDPINIIAYSYGTLVALEVVSILESRGYRCSVMCVEGSPKLIKGMLDSLNMESTAVLETTLACRLLSFYLPPEAVSTHQERIFKCNSWEERVELVIRIIKHKNSGNADHQRNVANRIYRRMQALKIYTPTYAPLESDVKLYKAKYQVTDNIEEDYFLSQVFKKPVEFKVFEGNHATILENEELANTIAQNIK</sequence>
<name>A0AAV8Y4U7_9CUCU</name>
<keyword evidence="6" id="KW-0863">Zinc-finger</keyword>
<dbReference type="SUPFAM" id="SSF53474">
    <property type="entry name" value="alpha/beta-Hydrolases"/>
    <property type="match status" value="1"/>
</dbReference>
<dbReference type="GO" id="GO:0006633">
    <property type="term" value="P:fatty acid biosynthetic process"/>
    <property type="evidence" value="ECO:0007669"/>
    <property type="project" value="TreeGrafter"/>
</dbReference>
<evidence type="ECO:0000259" key="9">
    <source>
        <dbReference type="PROSITE" id="PS50158"/>
    </source>
</evidence>
<dbReference type="FunFam" id="1.10.340.70:FF:000001">
    <property type="entry name" value="Retrovirus-related Pol polyprotein from transposon gypsy-like Protein"/>
    <property type="match status" value="1"/>
</dbReference>
<dbReference type="SUPFAM" id="SSF51735">
    <property type="entry name" value="NAD(P)-binding Rossmann-fold domains"/>
    <property type="match status" value="2"/>
</dbReference>
<dbReference type="EMBL" id="JAPWTK010000183">
    <property type="protein sequence ID" value="KAJ8946528.1"/>
    <property type="molecule type" value="Genomic_DNA"/>
</dbReference>
<dbReference type="InterPro" id="IPR020843">
    <property type="entry name" value="ER"/>
</dbReference>
<dbReference type="InterPro" id="IPR021109">
    <property type="entry name" value="Peptidase_aspartic_dom_sf"/>
</dbReference>
<dbReference type="InterPro" id="IPR001031">
    <property type="entry name" value="Thioesterase"/>
</dbReference>
<feature type="compositionally biased region" description="Basic and acidic residues" evidence="8">
    <location>
        <begin position="66"/>
        <end position="121"/>
    </location>
</feature>
<dbReference type="InterPro" id="IPR001969">
    <property type="entry name" value="Aspartic_peptidase_AS"/>
</dbReference>
<dbReference type="Proteomes" id="UP001162162">
    <property type="component" value="Unassembled WGS sequence"/>
</dbReference>
<dbReference type="PROSITE" id="PS50158">
    <property type="entry name" value="ZF_CCHC"/>
    <property type="match status" value="1"/>
</dbReference>
<dbReference type="Gene3D" id="4.10.60.10">
    <property type="entry name" value="Zinc finger, CCHC-type"/>
    <property type="match status" value="1"/>
</dbReference>
<dbReference type="SUPFAM" id="SSF50630">
    <property type="entry name" value="Acid proteases"/>
    <property type="match status" value="1"/>
</dbReference>
<evidence type="ECO:0000256" key="6">
    <source>
        <dbReference type="PROSITE-ProRule" id="PRU00047"/>
    </source>
</evidence>
<dbReference type="CDD" id="cd08954">
    <property type="entry name" value="KR_1_FAS_SDR_x"/>
    <property type="match status" value="1"/>
</dbReference>
<dbReference type="Pfam" id="PF13602">
    <property type="entry name" value="ADH_zinc_N_2"/>
    <property type="match status" value="1"/>
</dbReference>
<dbReference type="SMART" id="SM00829">
    <property type="entry name" value="PKS_ER"/>
    <property type="match status" value="1"/>
</dbReference>
<dbReference type="Pfam" id="PF17921">
    <property type="entry name" value="Integrase_H2C2"/>
    <property type="match status" value="1"/>
</dbReference>
<feature type="compositionally biased region" description="Basic and acidic residues" evidence="8">
    <location>
        <begin position="1"/>
        <end position="14"/>
    </location>
</feature>
<feature type="compositionally biased region" description="Basic and acidic residues" evidence="8">
    <location>
        <begin position="22"/>
        <end position="58"/>
    </location>
</feature>
<organism evidence="11 12">
    <name type="scientific">Aromia moschata</name>
    <dbReference type="NCBI Taxonomy" id="1265417"/>
    <lineage>
        <taxon>Eukaryota</taxon>
        <taxon>Metazoa</taxon>
        <taxon>Ecdysozoa</taxon>
        <taxon>Arthropoda</taxon>
        <taxon>Hexapoda</taxon>
        <taxon>Insecta</taxon>
        <taxon>Pterygota</taxon>
        <taxon>Neoptera</taxon>
        <taxon>Endopterygota</taxon>
        <taxon>Coleoptera</taxon>
        <taxon>Polyphaga</taxon>
        <taxon>Cucujiformia</taxon>
        <taxon>Chrysomeloidea</taxon>
        <taxon>Cerambycidae</taxon>
        <taxon>Cerambycinae</taxon>
        <taxon>Callichromatini</taxon>
        <taxon>Aromia</taxon>
    </lineage>
</organism>
<gene>
    <name evidence="11" type="ORF">NQ318_004664</name>
</gene>
<dbReference type="Pfam" id="PF22938">
    <property type="entry name" value="Integrase_p58_C"/>
    <property type="match status" value="1"/>
</dbReference>
<feature type="domain" description="Peptidase A2" evidence="10">
    <location>
        <begin position="522"/>
        <end position="597"/>
    </location>
</feature>
<evidence type="ECO:0000256" key="5">
    <source>
        <dbReference type="ARBA" id="ARBA00022801"/>
    </source>
</evidence>
<dbReference type="InterPro" id="IPR050091">
    <property type="entry name" value="PKS_NRPS_Biosynth_Enz"/>
</dbReference>
<keyword evidence="2" id="KW-0596">Phosphopantetheine</keyword>
<dbReference type="Pfam" id="PF13650">
    <property type="entry name" value="Asp_protease_2"/>
    <property type="match status" value="1"/>
</dbReference>
<dbReference type="InterPro" id="IPR029058">
    <property type="entry name" value="AB_hydrolase_fold"/>
</dbReference>
<protein>
    <recommendedName>
        <fullName evidence="1">oleoyl-[acyl-carrier-protein] hydrolase</fullName>
        <ecNumber evidence="1">3.1.2.14</ecNumber>
    </recommendedName>
</protein>
<dbReference type="GO" id="GO:0003676">
    <property type="term" value="F:nucleic acid binding"/>
    <property type="evidence" value="ECO:0007669"/>
    <property type="project" value="InterPro"/>
</dbReference>
<evidence type="ECO:0000256" key="2">
    <source>
        <dbReference type="ARBA" id="ARBA00022450"/>
    </source>
</evidence>
<feature type="domain" description="CCHC-type" evidence="9">
    <location>
        <begin position="413"/>
        <end position="429"/>
    </location>
</feature>
<dbReference type="PROSITE" id="PS00141">
    <property type="entry name" value="ASP_PROTEASE"/>
    <property type="match status" value="1"/>
</dbReference>
<dbReference type="SUPFAM" id="SSF47336">
    <property type="entry name" value="ACP-like"/>
    <property type="match status" value="1"/>
</dbReference>
<evidence type="ECO:0000256" key="7">
    <source>
        <dbReference type="SAM" id="Coils"/>
    </source>
</evidence>
<evidence type="ECO:0000259" key="10">
    <source>
        <dbReference type="PROSITE" id="PS50175"/>
    </source>
</evidence>
<dbReference type="EC" id="3.1.2.14" evidence="1"/>
<dbReference type="SUPFAM" id="SSF57756">
    <property type="entry name" value="Retrovirus zinc finger-like domains"/>
    <property type="match status" value="1"/>
</dbReference>
<dbReference type="GO" id="GO:0006508">
    <property type="term" value="P:proteolysis"/>
    <property type="evidence" value="ECO:0007669"/>
    <property type="project" value="InterPro"/>
</dbReference>
<keyword evidence="6" id="KW-0479">Metal-binding</keyword>
<dbReference type="Gene3D" id="2.40.70.10">
    <property type="entry name" value="Acid Proteases"/>
    <property type="match status" value="1"/>
</dbReference>
<evidence type="ECO:0000256" key="3">
    <source>
        <dbReference type="ARBA" id="ARBA00022553"/>
    </source>
</evidence>
<dbReference type="InterPro" id="IPR036875">
    <property type="entry name" value="Znf_CCHC_sf"/>
</dbReference>
<dbReference type="InterPro" id="IPR013968">
    <property type="entry name" value="PKS_KR"/>
</dbReference>
<keyword evidence="6" id="KW-0862">Zinc</keyword>
<evidence type="ECO:0000256" key="8">
    <source>
        <dbReference type="SAM" id="MobiDB-lite"/>
    </source>
</evidence>
<dbReference type="InterPro" id="IPR001878">
    <property type="entry name" value="Znf_CCHC"/>
</dbReference>
<feature type="coiled-coil region" evidence="7">
    <location>
        <begin position="128"/>
        <end position="163"/>
    </location>
</feature>